<dbReference type="AlphaFoldDB" id="A0A9W6P099"/>
<organism evidence="2 3">
    <name type="scientific">Pseudonocardia halophobica</name>
    <dbReference type="NCBI Taxonomy" id="29401"/>
    <lineage>
        <taxon>Bacteria</taxon>
        <taxon>Bacillati</taxon>
        <taxon>Actinomycetota</taxon>
        <taxon>Actinomycetes</taxon>
        <taxon>Pseudonocardiales</taxon>
        <taxon>Pseudonocardiaceae</taxon>
        <taxon>Pseudonocardia</taxon>
    </lineage>
</organism>
<reference evidence="2" key="2">
    <citation type="submission" date="2023-01" db="EMBL/GenBank/DDBJ databases">
        <authorList>
            <person name="Sun Q."/>
            <person name="Evtushenko L."/>
        </authorList>
    </citation>
    <scope>NUCLEOTIDE SEQUENCE</scope>
    <source>
        <strain evidence="2">VKM Ac-1069</strain>
    </source>
</reference>
<evidence type="ECO:0000313" key="3">
    <source>
        <dbReference type="Proteomes" id="UP001143463"/>
    </source>
</evidence>
<sequence>MLERPFSSDPRPSLAVVDAGPVESSRPPHRVDPDRAALVRGFAVLRGRPVDDTEVRAVVEKADSLTREELNTLWRRHERAPHTVDYRSQLALVLRFVELGRQG</sequence>
<evidence type="ECO:0000256" key="1">
    <source>
        <dbReference type="SAM" id="MobiDB-lite"/>
    </source>
</evidence>
<gene>
    <name evidence="2" type="ORF">GCM10017577_66340</name>
</gene>
<evidence type="ECO:0000313" key="2">
    <source>
        <dbReference type="EMBL" id="GLL15483.1"/>
    </source>
</evidence>
<dbReference type="Proteomes" id="UP001143463">
    <property type="component" value="Unassembled WGS sequence"/>
</dbReference>
<reference evidence="2" key="1">
    <citation type="journal article" date="2014" name="Int. J. Syst. Evol. Microbiol.">
        <title>Complete genome sequence of Corynebacterium casei LMG S-19264T (=DSM 44701T), isolated from a smear-ripened cheese.</title>
        <authorList>
            <consortium name="US DOE Joint Genome Institute (JGI-PGF)"/>
            <person name="Walter F."/>
            <person name="Albersmeier A."/>
            <person name="Kalinowski J."/>
            <person name="Ruckert C."/>
        </authorList>
    </citation>
    <scope>NUCLEOTIDE SEQUENCE</scope>
    <source>
        <strain evidence="2">VKM Ac-1069</strain>
    </source>
</reference>
<feature type="region of interest" description="Disordered" evidence="1">
    <location>
        <begin position="1"/>
        <end position="32"/>
    </location>
</feature>
<name>A0A9W6P099_9PSEU</name>
<dbReference type="EMBL" id="BSFQ01000048">
    <property type="protein sequence ID" value="GLL15483.1"/>
    <property type="molecule type" value="Genomic_DNA"/>
</dbReference>
<comment type="caution">
    <text evidence="2">The sequence shown here is derived from an EMBL/GenBank/DDBJ whole genome shotgun (WGS) entry which is preliminary data.</text>
</comment>
<accession>A0A9W6P099</accession>
<keyword evidence="3" id="KW-1185">Reference proteome</keyword>
<protein>
    <submittedName>
        <fullName evidence="2">Uncharacterized protein</fullName>
    </submittedName>
</protein>
<proteinExistence type="predicted"/>